<dbReference type="AlphaFoldDB" id="A0A8J3N4E4"/>
<evidence type="ECO:0000256" key="1">
    <source>
        <dbReference type="ARBA" id="ARBA00005854"/>
    </source>
</evidence>
<dbReference type="Proteomes" id="UP000597444">
    <property type="component" value="Unassembled WGS sequence"/>
</dbReference>
<dbReference type="GO" id="GO:0030267">
    <property type="term" value="F:glyoxylate reductase (NADPH) activity"/>
    <property type="evidence" value="ECO:0007669"/>
    <property type="project" value="TreeGrafter"/>
</dbReference>
<organism evidence="7 8">
    <name type="scientific">Reticulibacter mediterranei</name>
    <dbReference type="NCBI Taxonomy" id="2778369"/>
    <lineage>
        <taxon>Bacteria</taxon>
        <taxon>Bacillati</taxon>
        <taxon>Chloroflexota</taxon>
        <taxon>Ktedonobacteria</taxon>
        <taxon>Ktedonobacterales</taxon>
        <taxon>Reticulibacteraceae</taxon>
        <taxon>Reticulibacter</taxon>
    </lineage>
</organism>
<evidence type="ECO:0000256" key="3">
    <source>
        <dbReference type="ARBA" id="ARBA00023027"/>
    </source>
</evidence>
<dbReference type="FunFam" id="3.40.50.720:FF:000203">
    <property type="entry name" value="D-3-phosphoglycerate dehydrogenase (SerA)"/>
    <property type="match status" value="1"/>
</dbReference>
<dbReference type="InterPro" id="IPR006140">
    <property type="entry name" value="D-isomer_DH_NAD-bd"/>
</dbReference>
<proteinExistence type="inferred from homology"/>
<dbReference type="RefSeq" id="WP_220205935.1">
    <property type="nucleotide sequence ID" value="NZ_BNJK01000001.1"/>
</dbReference>
<dbReference type="SUPFAM" id="SSF51735">
    <property type="entry name" value="NAD(P)-binding Rossmann-fold domains"/>
    <property type="match status" value="1"/>
</dbReference>
<dbReference type="PANTHER" id="PTHR10996">
    <property type="entry name" value="2-HYDROXYACID DEHYDROGENASE-RELATED"/>
    <property type="match status" value="1"/>
</dbReference>
<sequence>MADRPKILVTQQVPEAAYPLLEAVGDVEANREEGVIWSADELLQRAPGHDYLYCLVTNTIDARLLEACAAATPRLKLVANMAVGYNNIDVAAATRLNIAITNTPGVLSDTTADLTFGLLMAIARRISEAERFLRAGKFTGWGPLLLCGADVHHATLGIIGMGRIGKLVAKRASGFDMKVLYHNTHRLPAEEEQRYNATYVSLEDLLRQSDFVCLQAPYKPETHHLIGEKELEMMKPSSFLINTARGPMVDEKALVQALQRGTIAGAGLDVFENEPAVEPELLSMENVVLLPHIGSASHQTRTRMATMASENIVAHASEQRPPNILNPEALV</sequence>
<gene>
    <name evidence="7" type="ORF">KSF_052930</name>
</gene>
<evidence type="ECO:0000256" key="4">
    <source>
        <dbReference type="RuleBase" id="RU003719"/>
    </source>
</evidence>
<reference evidence="7" key="1">
    <citation type="submission" date="2020-10" db="EMBL/GenBank/DDBJ databases">
        <title>Taxonomic study of unclassified bacteria belonging to the class Ktedonobacteria.</title>
        <authorList>
            <person name="Yabe S."/>
            <person name="Wang C.M."/>
            <person name="Zheng Y."/>
            <person name="Sakai Y."/>
            <person name="Cavaletti L."/>
            <person name="Monciardini P."/>
            <person name="Donadio S."/>
        </authorList>
    </citation>
    <scope>NUCLEOTIDE SEQUENCE</scope>
    <source>
        <strain evidence="7">ID150040</strain>
    </source>
</reference>
<evidence type="ECO:0000259" key="6">
    <source>
        <dbReference type="Pfam" id="PF02826"/>
    </source>
</evidence>
<keyword evidence="8" id="KW-1185">Reference proteome</keyword>
<dbReference type="Pfam" id="PF02826">
    <property type="entry name" value="2-Hacid_dh_C"/>
    <property type="match status" value="1"/>
</dbReference>
<keyword evidence="3" id="KW-0520">NAD</keyword>
<dbReference type="Pfam" id="PF00389">
    <property type="entry name" value="2-Hacid_dh"/>
    <property type="match status" value="1"/>
</dbReference>
<dbReference type="EMBL" id="BNJK01000001">
    <property type="protein sequence ID" value="GHO95245.1"/>
    <property type="molecule type" value="Genomic_DNA"/>
</dbReference>
<comment type="caution">
    <text evidence="7">The sequence shown here is derived from an EMBL/GenBank/DDBJ whole genome shotgun (WGS) entry which is preliminary data.</text>
</comment>
<dbReference type="CDD" id="cd05301">
    <property type="entry name" value="GDH"/>
    <property type="match status" value="1"/>
</dbReference>
<dbReference type="Gene3D" id="3.40.50.720">
    <property type="entry name" value="NAD(P)-binding Rossmann-like Domain"/>
    <property type="match status" value="2"/>
</dbReference>
<evidence type="ECO:0000313" key="8">
    <source>
        <dbReference type="Proteomes" id="UP000597444"/>
    </source>
</evidence>
<keyword evidence="2 4" id="KW-0560">Oxidoreductase</keyword>
<dbReference type="InterPro" id="IPR006139">
    <property type="entry name" value="D-isomer_2_OHA_DH_cat_dom"/>
</dbReference>
<evidence type="ECO:0000313" key="7">
    <source>
        <dbReference type="EMBL" id="GHO95245.1"/>
    </source>
</evidence>
<comment type="similarity">
    <text evidence="1 4">Belongs to the D-isomer specific 2-hydroxyacid dehydrogenase family.</text>
</comment>
<evidence type="ECO:0000256" key="2">
    <source>
        <dbReference type="ARBA" id="ARBA00023002"/>
    </source>
</evidence>
<dbReference type="SUPFAM" id="SSF52283">
    <property type="entry name" value="Formate/glycerate dehydrogenase catalytic domain-like"/>
    <property type="match status" value="1"/>
</dbReference>
<protein>
    <submittedName>
        <fullName evidence="7">D-glycerate dehydrogenase</fullName>
    </submittedName>
</protein>
<dbReference type="PROSITE" id="PS00065">
    <property type="entry name" value="D_2_HYDROXYACID_DH_1"/>
    <property type="match status" value="1"/>
</dbReference>
<feature type="domain" description="D-isomer specific 2-hydroxyacid dehydrogenase catalytic" evidence="5">
    <location>
        <begin position="7"/>
        <end position="326"/>
    </location>
</feature>
<dbReference type="GO" id="GO:0016618">
    <property type="term" value="F:hydroxypyruvate reductase [NAD(P)H] activity"/>
    <property type="evidence" value="ECO:0007669"/>
    <property type="project" value="TreeGrafter"/>
</dbReference>
<evidence type="ECO:0000259" key="5">
    <source>
        <dbReference type="Pfam" id="PF00389"/>
    </source>
</evidence>
<accession>A0A8J3N4E4</accession>
<name>A0A8J3N4E4_9CHLR</name>
<dbReference type="GO" id="GO:0051287">
    <property type="term" value="F:NAD binding"/>
    <property type="evidence" value="ECO:0007669"/>
    <property type="project" value="InterPro"/>
</dbReference>
<dbReference type="InterPro" id="IPR050223">
    <property type="entry name" value="D-isomer_2-hydroxyacid_DH"/>
</dbReference>
<feature type="domain" description="D-isomer specific 2-hydroxyacid dehydrogenase NAD-binding" evidence="6">
    <location>
        <begin position="116"/>
        <end position="294"/>
    </location>
</feature>
<dbReference type="InterPro" id="IPR029752">
    <property type="entry name" value="D-isomer_DH_CS1"/>
</dbReference>
<dbReference type="PANTHER" id="PTHR10996:SF257">
    <property type="entry name" value="GLYOXYLATE REDUCTASE 1"/>
    <property type="match status" value="1"/>
</dbReference>
<dbReference type="GO" id="GO:0005829">
    <property type="term" value="C:cytosol"/>
    <property type="evidence" value="ECO:0007669"/>
    <property type="project" value="TreeGrafter"/>
</dbReference>
<dbReference type="InterPro" id="IPR036291">
    <property type="entry name" value="NAD(P)-bd_dom_sf"/>
</dbReference>